<gene>
    <name evidence="1" type="ORF">Mpt1_c08600</name>
</gene>
<evidence type="ECO:0000313" key="1">
    <source>
        <dbReference type="EMBL" id="AIZ56736.1"/>
    </source>
</evidence>
<sequence length="54" mass="6198">MNNRKHRTFTVEVGGRYDEWILGDNEDGMGSTISECVWLIGTGKEKGKKLKKRQ</sequence>
<dbReference type="STRING" id="1577791.Mpt1_c08600"/>
<evidence type="ECO:0000313" key="2">
    <source>
        <dbReference type="Proteomes" id="UP000030787"/>
    </source>
</evidence>
<dbReference type="Proteomes" id="UP000030787">
    <property type="component" value="Chromosome"/>
</dbReference>
<dbReference type="EMBL" id="CP010070">
    <property type="protein sequence ID" value="AIZ56736.1"/>
    <property type="molecule type" value="Genomic_DNA"/>
</dbReference>
<reference evidence="1 2" key="1">
    <citation type="journal article" date="2014" name="Appl. Environ. Microbiol.">
        <title>Comparative Genome Analysis of 'Candidatus Methanoplasma termitum' Indicates a New Mode of Energy Metabolism in the Seventh Order of Methanogens.</title>
        <authorList>
            <person name="Lang K."/>
            <person name="Schuldes J."/>
            <person name="Klingl A."/>
            <person name="Poehlein A."/>
            <person name="Daniel R."/>
            <person name="Brune A."/>
        </authorList>
    </citation>
    <scope>NUCLEOTIDE SEQUENCE [LARGE SCALE GENOMIC DNA]</scope>
    <source>
        <strain evidence="2">Mpt1</strain>
    </source>
</reference>
<dbReference type="AlphaFoldDB" id="A0A0A7LGV7"/>
<proteinExistence type="predicted"/>
<keyword evidence="2" id="KW-1185">Reference proteome</keyword>
<accession>A0A0A7LGV7</accession>
<protein>
    <submittedName>
        <fullName evidence="1">Uncharacterized protein</fullName>
    </submittedName>
</protein>
<name>A0A0A7LGV7_9ARCH</name>
<dbReference type="HOGENOM" id="CLU_3038855_0_0_2"/>
<dbReference type="KEGG" id="mear:Mpt1_c08600"/>
<organism evidence="1 2">
    <name type="scientific">Candidatus Methanoplasma termitum</name>
    <dbReference type="NCBI Taxonomy" id="1577791"/>
    <lineage>
        <taxon>Archaea</taxon>
        <taxon>Methanobacteriati</taxon>
        <taxon>Thermoplasmatota</taxon>
        <taxon>Thermoplasmata</taxon>
        <taxon>Methanomassiliicoccales</taxon>
        <taxon>Methanomassiliicoccaceae</taxon>
        <taxon>Candidatus Methanoplasma</taxon>
    </lineage>
</organism>